<keyword evidence="12" id="KW-0269">Exonuclease</keyword>
<keyword evidence="9" id="KW-0540">Nuclease</keyword>
<comment type="function">
    <text evidence="17">Ubiquitous transcription factor required for a diverse set of processes. It is a component of the CCR4 complex involved in the control of gene expression.</text>
</comment>
<dbReference type="InterPro" id="IPR012337">
    <property type="entry name" value="RNaseH-like_sf"/>
</dbReference>
<evidence type="ECO:0000256" key="6">
    <source>
        <dbReference type="ARBA" id="ARBA00011757"/>
    </source>
</evidence>
<protein>
    <recommendedName>
        <fullName evidence="7">poly(A)-specific ribonuclease</fullName>
        <ecNumber evidence="7">3.1.13.4</ecNumber>
    </recommendedName>
</protein>
<evidence type="ECO:0000256" key="1">
    <source>
        <dbReference type="ARBA" id="ARBA00001663"/>
    </source>
</evidence>
<dbReference type="PANTHER" id="PTHR10797">
    <property type="entry name" value="CCR4-NOT TRANSCRIPTION COMPLEX SUBUNIT"/>
    <property type="match status" value="1"/>
</dbReference>
<dbReference type="InterPro" id="IPR036397">
    <property type="entry name" value="RNaseH_sf"/>
</dbReference>
<evidence type="ECO:0000256" key="18">
    <source>
        <dbReference type="SAM" id="MobiDB-lite"/>
    </source>
</evidence>
<dbReference type="AlphaFoldDB" id="A0ABC8VQS4"/>
<dbReference type="Proteomes" id="UP001497457">
    <property type="component" value="Chromosome 10rd"/>
</dbReference>
<evidence type="ECO:0000256" key="7">
    <source>
        <dbReference type="ARBA" id="ARBA00012161"/>
    </source>
</evidence>
<keyword evidence="8" id="KW-0963">Cytoplasm</keyword>
<dbReference type="GO" id="GO:0005737">
    <property type="term" value="C:cytoplasm"/>
    <property type="evidence" value="ECO:0007669"/>
    <property type="project" value="UniProtKB-SubCell"/>
</dbReference>
<keyword evidence="10" id="KW-0479">Metal-binding</keyword>
<dbReference type="GO" id="GO:0046872">
    <property type="term" value="F:metal ion binding"/>
    <property type="evidence" value="ECO:0007669"/>
    <property type="project" value="UniProtKB-KW"/>
</dbReference>
<dbReference type="InterPro" id="IPR039637">
    <property type="entry name" value="CNOT7/CNOT8/Pop2"/>
</dbReference>
<dbReference type="EMBL" id="OZ075120">
    <property type="protein sequence ID" value="CAL4895145.1"/>
    <property type="molecule type" value="Genomic_DNA"/>
</dbReference>
<comment type="cofactor">
    <cofactor evidence="2">
        <name>a divalent metal cation</name>
        <dbReference type="ChEBI" id="CHEBI:60240"/>
    </cofactor>
</comment>
<keyword evidence="13" id="KW-0694">RNA-binding</keyword>
<evidence type="ECO:0000256" key="11">
    <source>
        <dbReference type="ARBA" id="ARBA00022801"/>
    </source>
</evidence>
<evidence type="ECO:0000256" key="8">
    <source>
        <dbReference type="ARBA" id="ARBA00022490"/>
    </source>
</evidence>
<dbReference type="GO" id="GO:0004535">
    <property type="term" value="F:poly(A)-specific ribonuclease activity"/>
    <property type="evidence" value="ECO:0007669"/>
    <property type="project" value="UniProtKB-EC"/>
</dbReference>
<evidence type="ECO:0000256" key="2">
    <source>
        <dbReference type="ARBA" id="ARBA00001968"/>
    </source>
</evidence>
<dbReference type="GO" id="GO:0005634">
    <property type="term" value="C:nucleus"/>
    <property type="evidence" value="ECO:0007669"/>
    <property type="project" value="UniProtKB-SubCell"/>
</dbReference>
<reference evidence="19" key="1">
    <citation type="submission" date="2024-10" db="EMBL/GenBank/DDBJ databases">
        <authorList>
            <person name="Ryan C."/>
        </authorList>
    </citation>
    <scope>NUCLEOTIDE SEQUENCE [LARGE SCALE GENOMIC DNA]</scope>
</reference>
<keyword evidence="14" id="KW-0805">Transcription regulation</keyword>
<comment type="catalytic activity">
    <reaction evidence="1">
        <text>Exonucleolytic cleavage of poly(A) to 5'-AMP.</text>
        <dbReference type="EC" id="3.1.13.4"/>
    </reaction>
</comment>
<dbReference type="InterPro" id="IPR006941">
    <property type="entry name" value="RNase_CAF1"/>
</dbReference>
<evidence type="ECO:0000256" key="12">
    <source>
        <dbReference type="ARBA" id="ARBA00022839"/>
    </source>
</evidence>
<evidence type="ECO:0000256" key="14">
    <source>
        <dbReference type="ARBA" id="ARBA00023015"/>
    </source>
</evidence>
<dbReference type="Gene3D" id="3.30.420.10">
    <property type="entry name" value="Ribonuclease H-like superfamily/Ribonuclease H"/>
    <property type="match status" value="2"/>
</dbReference>
<comment type="subunit">
    <text evidence="6">Component of the CCR4-NOT complex, at least composed of CRR4 and CAF1 proteins.</text>
</comment>
<evidence type="ECO:0000256" key="17">
    <source>
        <dbReference type="ARBA" id="ARBA00025148"/>
    </source>
</evidence>
<evidence type="ECO:0000256" key="10">
    <source>
        <dbReference type="ARBA" id="ARBA00022723"/>
    </source>
</evidence>
<sequence length="277" mass="29886">MLLLAEARAEPSAGGCGKKVRVVDVWAHNQEAEQARILTLVHAYPIVAVATSHDVPVRWPPPPAAAAGTLDGNYEAVRAGVERVRFAQLGVSLASADADMVLGRAWRFHLGDALGAEDRRFLAAAGALPDGGVLVTRDGAEDVAYVVRHLRGPPPPAREEFLRACNAAFPALYDLKVMAEWTTTEATEPPLAGGRRRAGRVSRPPRACPGQEARRRGEVLKGYNAFLPGLGAADTIELMSIKTTMAEDAERLKQMKELFRELYPGQDPAIVDRLPLC</sequence>
<feature type="region of interest" description="Disordered" evidence="18">
    <location>
        <begin position="188"/>
        <end position="213"/>
    </location>
</feature>
<proteinExistence type="inferred from homology"/>
<keyword evidence="20" id="KW-1185">Reference proteome</keyword>
<comment type="similarity">
    <text evidence="5">Belongs to the CAF1 family.</text>
</comment>
<comment type="subcellular location">
    <subcellularLocation>
        <location evidence="4">Cytoplasm</location>
    </subcellularLocation>
    <subcellularLocation>
        <location evidence="3">Nucleus</location>
    </subcellularLocation>
</comment>
<name>A0ABC8VQS4_9POAL</name>
<dbReference type="EC" id="3.1.13.4" evidence="7"/>
<evidence type="ECO:0000256" key="4">
    <source>
        <dbReference type="ARBA" id="ARBA00004496"/>
    </source>
</evidence>
<evidence type="ECO:0000313" key="19">
    <source>
        <dbReference type="EMBL" id="CAL4895145.1"/>
    </source>
</evidence>
<evidence type="ECO:0000256" key="15">
    <source>
        <dbReference type="ARBA" id="ARBA00023163"/>
    </source>
</evidence>
<evidence type="ECO:0000256" key="13">
    <source>
        <dbReference type="ARBA" id="ARBA00022884"/>
    </source>
</evidence>
<dbReference type="SUPFAM" id="SSF53098">
    <property type="entry name" value="Ribonuclease H-like"/>
    <property type="match status" value="1"/>
</dbReference>
<evidence type="ECO:0000313" key="20">
    <source>
        <dbReference type="Proteomes" id="UP001497457"/>
    </source>
</evidence>
<organism evidence="19 20">
    <name type="scientific">Urochloa decumbens</name>
    <dbReference type="NCBI Taxonomy" id="240449"/>
    <lineage>
        <taxon>Eukaryota</taxon>
        <taxon>Viridiplantae</taxon>
        <taxon>Streptophyta</taxon>
        <taxon>Embryophyta</taxon>
        <taxon>Tracheophyta</taxon>
        <taxon>Spermatophyta</taxon>
        <taxon>Magnoliopsida</taxon>
        <taxon>Liliopsida</taxon>
        <taxon>Poales</taxon>
        <taxon>Poaceae</taxon>
        <taxon>PACMAD clade</taxon>
        <taxon>Panicoideae</taxon>
        <taxon>Panicodae</taxon>
        <taxon>Paniceae</taxon>
        <taxon>Melinidinae</taxon>
        <taxon>Urochloa</taxon>
    </lineage>
</organism>
<keyword evidence="11" id="KW-0378">Hydrolase</keyword>
<keyword evidence="15" id="KW-0804">Transcription</keyword>
<dbReference type="GO" id="GO:0003723">
    <property type="term" value="F:RNA binding"/>
    <property type="evidence" value="ECO:0007669"/>
    <property type="project" value="UniProtKB-KW"/>
</dbReference>
<dbReference type="Pfam" id="PF04857">
    <property type="entry name" value="CAF1"/>
    <property type="match status" value="1"/>
</dbReference>
<evidence type="ECO:0000256" key="3">
    <source>
        <dbReference type="ARBA" id="ARBA00004123"/>
    </source>
</evidence>
<evidence type="ECO:0000256" key="5">
    <source>
        <dbReference type="ARBA" id="ARBA00008372"/>
    </source>
</evidence>
<evidence type="ECO:0000256" key="16">
    <source>
        <dbReference type="ARBA" id="ARBA00023242"/>
    </source>
</evidence>
<keyword evidence="16" id="KW-0539">Nucleus</keyword>
<evidence type="ECO:0000256" key="9">
    <source>
        <dbReference type="ARBA" id="ARBA00022722"/>
    </source>
</evidence>
<gene>
    <name evidence="19" type="ORF">URODEC1_LOCUS5868</name>
</gene>
<accession>A0ABC8VQS4</accession>